<dbReference type="GO" id="GO:0009584">
    <property type="term" value="P:detection of visible light"/>
    <property type="evidence" value="ECO:0007669"/>
    <property type="project" value="InterPro"/>
</dbReference>
<dbReference type="Gene3D" id="3.30.450.40">
    <property type="match status" value="1"/>
</dbReference>
<evidence type="ECO:0000256" key="4">
    <source>
        <dbReference type="ARBA" id="ARBA00023170"/>
    </source>
</evidence>
<dbReference type="InterPro" id="IPR003018">
    <property type="entry name" value="GAF"/>
</dbReference>
<comment type="caution">
    <text evidence="6">The sequence shown here is derived from an EMBL/GenBank/DDBJ whole genome shotgun (WGS) entry which is preliminary data.</text>
</comment>
<dbReference type="EMBL" id="JASJOS010000018">
    <property type="protein sequence ID" value="MDJ1485115.1"/>
    <property type="molecule type" value="Genomic_DNA"/>
</dbReference>
<dbReference type="Gene3D" id="3.30.450.270">
    <property type="match status" value="1"/>
</dbReference>
<evidence type="ECO:0000256" key="3">
    <source>
        <dbReference type="ARBA" id="ARBA00022991"/>
    </source>
</evidence>
<dbReference type="InterPro" id="IPR013654">
    <property type="entry name" value="PAS_2"/>
</dbReference>
<dbReference type="Pfam" id="PF00360">
    <property type="entry name" value="PHY"/>
    <property type="match status" value="1"/>
</dbReference>
<dbReference type="SMART" id="SM00065">
    <property type="entry name" value="GAF"/>
    <property type="match status" value="1"/>
</dbReference>
<dbReference type="InterPro" id="IPR035965">
    <property type="entry name" value="PAS-like_dom_sf"/>
</dbReference>
<keyword evidence="3" id="KW-0157">Chromophore</keyword>
<dbReference type="SUPFAM" id="SSF55785">
    <property type="entry name" value="PYP-like sensor domain (PAS domain)"/>
    <property type="match status" value="1"/>
</dbReference>
<organism evidence="6 7">
    <name type="scientific">Xanthocytophaga flava</name>
    <dbReference type="NCBI Taxonomy" id="3048013"/>
    <lineage>
        <taxon>Bacteria</taxon>
        <taxon>Pseudomonadati</taxon>
        <taxon>Bacteroidota</taxon>
        <taxon>Cytophagia</taxon>
        <taxon>Cytophagales</taxon>
        <taxon>Rhodocytophagaceae</taxon>
        <taxon>Xanthocytophaga</taxon>
    </lineage>
</organism>
<reference evidence="6" key="1">
    <citation type="submission" date="2023-05" db="EMBL/GenBank/DDBJ databases">
        <authorList>
            <person name="Zhang X."/>
        </authorList>
    </citation>
    <scope>NUCLEOTIDE SEQUENCE</scope>
    <source>
        <strain evidence="6">YF14B1</strain>
    </source>
</reference>
<keyword evidence="1" id="KW-0600">Photoreceptor protein</keyword>
<dbReference type="PANTHER" id="PTHR43065">
    <property type="entry name" value="SENSOR HISTIDINE KINASE"/>
    <property type="match status" value="1"/>
</dbReference>
<dbReference type="InterPro" id="IPR001294">
    <property type="entry name" value="Phytochrome"/>
</dbReference>
<evidence type="ECO:0000313" key="6">
    <source>
        <dbReference type="EMBL" id="MDJ1485115.1"/>
    </source>
</evidence>
<evidence type="ECO:0000259" key="5">
    <source>
        <dbReference type="PROSITE" id="PS50046"/>
    </source>
</evidence>
<dbReference type="PROSITE" id="PS50046">
    <property type="entry name" value="PHYTOCHROME_2"/>
    <property type="match status" value="1"/>
</dbReference>
<dbReference type="Pfam" id="PF08446">
    <property type="entry name" value="PAS_2"/>
    <property type="match status" value="1"/>
</dbReference>
<dbReference type="GO" id="GO:0009881">
    <property type="term" value="F:photoreceptor activity"/>
    <property type="evidence" value="ECO:0007669"/>
    <property type="project" value="UniProtKB-KW"/>
</dbReference>
<dbReference type="Pfam" id="PF01590">
    <property type="entry name" value="GAF"/>
    <property type="match status" value="1"/>
</dbReference>
<keyword evidence="4" id="KW-0675">Receptor</keyword>
<name>A0AAE3QTG1_9BACT</name>
<evidence type="ECO:0000313" key="7">
    <source>
        <dbReference type="Proteomes" id="UP001241110"/>
    </source>
</evidence>
<keyword evidence="2" id="KW-0716">Sensory transduction</keyword>
<feature type="domain" description="Phytochrome chromophore attachment site" evidence="5">
    <location>
        <begin position="147"/>
        <end position="305"/>
    </location>
</feature>
<dbReference type="InterPro" id="IPR029016">
    <property type="entry name" value="GAF-like_dom_sf"/>
</dbReference>
<dbReference type="AlphaFoldDB" id="A0AAE3QTG1"/>
<dbReference type="Gene3D" id="3.30.450.20">
    <property type="entry name" value="PAS domain"/>
    <property type="match status" value="1"/>
</dbReference>
<gene>
    <name evidence="6" type="ORF">QNI16_31745</name>
</gene>
<evidence type="ECO:0000256" key="2">
    <source>
        <dbReference type="ARBA" id="ARBA00022606"/>
    </source>
</evidence>
<dbReference type="InterPro" id="IPR013515">
    <property type="entry name" value="Phytochrome_cen-reg"/>
</dbReference>
<dbReference type="PRINTS" id="PR01033">
    <property type="entry name" value="PHYTOCHROME"/>
</dbReference>
<sequence length="508" mass="58153">MSKKNYDSEFCGSLPLNFINHVQAYGVLVVLDKTNLTIIQVSQNIEEKFGITVEEVINSSWKKYISDKELTLLEEHIQSDVIKKTSVSFSFTVPHRQTNCLAIVHIKDDYLILEIEILPEDESATTSFLSVYQDVKHVITRLESAQTITSACEIAITELKKISGFDRIMVYQFDENWNGTVIAETLEEGMEPYLGLVFPASDVPRQARALYLQNPYRQIPDREYTPVKLYPLLNPATDTFIDLSDCNLRSVASVHIEYLRNMNVMSSMSIRIIKDNRLWGLIACHHRQAKFIPYQLCSVFELLSGFISSTFSRLQVLEEFQRNSHLQTIHARLAEQIYAEDSLVKGLLQKETTVLDLLQAEGAALTYSRGMETIGVTPDEDEVKNLIMWLQGNKPDKVFSTDSIASVYDNEKLSQDIAGMIAIPIHPAKDEYLFVFRSEAIQKINWGGNPDEAIQFEQDKKNYHPRNSFKIWQQTVKDTSLPWHTQEIQVADSLQHILLEYTLRKSVV</sequence>
<dbReference type="GO" id="GO:0006355">
    <property type="term" value="P:regulation of DNA-templated transcription"/>
    <property type="evidence" value="ECO:0007669"/>
    <property type="project" value="InterPro"/>
</dbReference>
<dbReference type="InterPro" id="IPR016132">
    <property type="entry name" value="Phyto_chromo_attachment"/>
</dbReference>
<dbReference type="Proteomes" id="UP001241110">
    <property type="component" value="Unassembled WGS sequence"/>
</dbReference>
<dbReference type="RefSeq" id="WP_313987221.1">
    <property type="nucleotide sequence ID" value="NZ_JASJOS010000018.1"/>
</dbReference>
<proteinExistence type="predicted"/>
<accession>A0AAE3QTG1</accession>
<evidence type="ECO:0000256" key="1">
    <source>
        <dbReference type="ARBA" id="ARBA00022543"/>
    </source>
</evidence>
<dbReference type="PANTHER" id="PTHR43065:SF42">
    <property type="entry name" value="TWO-COMPONENT SENSOR PPRA"/>
    <property type="match status" value="1"/>
</dbReference>
<protein>
    <submittedName>
        <fullName evidence="6">GAF domain-containing protein</fullName>
    </submittedName>
</protein>
<dbReference type="InterPro" id="IPR043150">
    <property type="entry name" value="Phytochrome_PHY_sf"/>
</dbReference>
<dbReference type="SUPFAM" id="SSF55781">
    <property type="entry name" value="GAF domain-like"/>
    <property type="match status" value="2"/>
</dbReference>